<keyword evidence="12" id="KW-0472">Membrane</keyword>
<evidence type="ECO:0000256" key="3">
    <source>
        <dbReference type="ARBA" id="ARBA00004406"/>
    </source>
</evidence>
<keyword evidence="9 14" id="KW-0560">Oxidoreductase</keyword>
<dbReference type="PROSITE" id="PS00086">
    <property type="entry name" value="CYTOCHROME_P450"/>
    <property type="match status" value="1"/>
</dbReference>
<dbReference type="PRINTS" id="PR00463">
    <property type="entry name" value="EP450I"/>
</dbReference>
<evidence type="ECO:0000256" key="1">
    <source>
        <dbReference type="ARBA" id="ARBA00001971"/>
    </source>
</evidence>
<evidence type="ECO:0000256" key="7">
    <source>
        <dbReference type="ARBA" id="ARBA00022824"/>
    </source>
</evidence>
<dbReference type="GO" id="GO:0016705">
    <property type="term" value="F:oxidoreductase activity, acting on paired donors, with incorporation or reduction of molecular oxygen"/>
    <property type="evidence" value="ECO:0007669"/>
    <property type="project" value="InterPro"/>
</dbReference>
<keyword evidence="10 13" id="KW-0408">Iron</keyword>
<keyword evidence="7" id="KW-0256">Endoplasmic reticulum</keyword>
<dbReference type="InterPro" id="IPR001128">
    <property type="entry name" value="Cyt_P450"/>
</dbReference>
<dbReference type="PRINTS" id="PR00385">
    <property type="entry name" value="P450"/>
</dbReference>
<feature type="binding site" description="axial binding residue" evidence="13">
    <location>
        <position position="198"/>
    </location>
    <ligand>
        <name>heme</name>
        <dbReference type="ChEBI" id="CHEBI:30413"/>
    </ligand>
    <ligandPart>
        <name>Fe</name>
        <dbReference type="ChEBI" id="CHEBI:18248"/>
    </ligandPart>
</feature>
<evidence type="ECO:0000256" key="4">
    <source>
        <dbReference type="ARBA" id="ARBA00010617"/>
    </source>
</evidence>
<accession>A0A7R9HBS9</accession>
<evidence type="ECO:0000256" key="14">
    <source>
        <dbReference type="RuleBase" id="RU000461"/>
    </source>
</evidence>
<keyword evidence="6 13" id="KW-0479">Metal-binding</keyword>
<proteinExistence type="inferred from homology"/>
<dbReference type="GO" id="GO:0020037">
    <property type="term" value="F:heme binding"/>
    <property type="evidence" value="ECO:0007669"/>
    <property type="project" value="InterPro"/>
</dbReference>
<keyword evidence="8" id="KW-0492">Microsome</keyword>
<evidence type="ECO:0000256" key="11">
    <source>
        <dbReference type="ARBA" id="ARBA00023033"/>
    </source>
</evidence>
<organism evidence="15">
    <name type="scientific">Timema poppense</name>
    <name type="common">Walking stick</name>
    <dbReference type="NCBI Taxonomy" id="170557"/>
    <lineage>
        <taxon>Eukaryota</taxon>
        <taxon>Metazoa</taxon>
        <taxon>Ecdysozoa</taxon>
        <taxon>Arthropoda</taxon>
        <taxon>Hexapoda</taxon>
        <taxon>Insecta</taxon>
        <taxon>Pterygota</taxon>
        <taxon>Neoptera</taxon>
        <taxon>Polyneoptera</taxon>
        <taxon>Phasmatodea</taxon>
        <taxon>Timematodea</taxon>
        <taxon>Timematoidea</taxon>
        <taxon>Timematidae</taxon>
        <taxon>Timema</taxon>
    </lineage>
</organism>
<evidence type="ECO:0008006" key="16">
    <source>
        <dbReference type="Google" id="ProtNLM"/>
    </source>
</evidence>
<name>A0A7R9HBS9_TIMPO</name>
<dbReference type="InterPro" id="IPR002401">
    <property type="entry name" value="Cyt_P450_E_grp-I"/>
</dbReference>
<comment type="similarity">
    <text evidence="4 14">Belongs to the cytochrome P450 family.</text>
</comment>
<dbReference type="GO" id="GO:0005789">
    <property type="term" value="C:endoplasmic reticulum membrane"/>
    <property type="evidence" value="ECO:0007669"/>
    <property type="project" value="UniProtKB-SubCell"/>
</dbReference>
<dbReference type="InterPro" id="IPR050196">
    <property type="entry name" value="Cytochrome_P450_Monoox"/>
</dbReference>
<dbReference type="PANTHER" id="PTHR24291:SF189">
    <property type="entry name" value="CYTOCHROME P450 4C3-RELATED"/>
    <property type="match status" value="1"/>
</dbReference>
<evidence type="ECO:0000256" key="6">
    <source>
        <dbReference type="ARBA" id="ARBA00022723"/>
    </source>
</evidence>
<keyword evidence="5 13" id="KW-0349">Heme</keyword>
<evidence type="ECO:0000313" key="15">
    <source>
        <dbReference type="EMBL" id="CAD7416098.1"/>
    </source>
</evidence>
<dbReference type="GO" id="GO:0005506">
    <property type="term" value="F:iron ion binding"/>
    <property type="evidence" value="ECO:0007669"/>
    <property type="project" value="InterPro"/>
</dbReference>
<evidence type="ECO:0000256" key="12">
    <source>
        <dbReference type="ARBA" id="ARBA00023136"/>
    </source>
</evidence>
<evidence type="ECO:0000256" key="13">
    <source>
        <dbReference type="PIRSR" id="PIRSR602401-1"/>
    </source>
</evidence>
<gene>
    <name evidence="15" type="ORF">TPSB3V08_LOCUS10798</name>
</gene>
<protein>
    <recommendedName>
        <fullName evidence="16">Cytochrome P450</fullName>
    </recommendedName>
</protein>
<dbReference type="InterPro" id="IPR036396">
    <property type="entry name" value="Cyt_P450_sf"/>
</dbReference>
<dbReference type="AlphaFoldDB" id="A0A7R9HBS9"/>
<dbReference type="SUPFAM" id="SSF48264">
    <property type="entry name" value="Cytochrome P450"/>
    <property type="match status" value="1"/>
</dbReference>
<comment type="subcellular location">
    <subcellularLocation>
        <location evidence="3">Endoplasmic reticulum membrane</location>
        <topology evidence="3">Peripheral membrane protein</topology>
    </subcellularLocation>
    <subcellularLocation>
        <location evidence="2">Microsome membrane</location>
        <topology evidence="2">Peripheral membrane protein</topology>
    </subcellularLocation>
</comment>
<sequence length="315" mass="35461">MLSVFTTHKVVALSAGLIIMRTTSIKKRRAFLDMLLEAAQDGEIMSDSDIREEVNTFMFEGHDTTASAISFSLTTLALHQDIQDKVVKELDSILGDSDRDANYRDIQEMKYLEMVIKEILRLFPSVPAFVRNLQEDVELDGYTLPKGANITIGAFALHRDPEYFPDPEKFDPERFSPENSQGRHPYQYVPFSAGSRNCIGQRFAMLEMKSTVSKVLRTFKLLPGSSTNTIEEITAEWMETTTVSGCACYTHSGLCLALGKIIRGGIHFPEALRHISAVVVVPLSAEDKSPNGFCYAKQNKYEYINWECINRDKHG</sequence>
<evidence type="ECO:0000256" key="8">
    <source>
        <dbReference type="ARBA" id="ARBA00022848"/>
    </source>
</evidence>
<dbReference type="GO" id="GO:0004497">
    <property type="term" value="F:monooxygenase activity"/>
    <property type="evidence" value="ECO:0007669"/>
    <property type="project" value="UniProtKB-KW"/>
</dbReference>
<dbReference type="InterPro" id="IPR017972">
    <property type="entry name" value="Cyt_P450_CS"/>
</dbReference>
<evidence type="ECO:0000256" key="5">
    <source>
        <dbReference type="ARBA" id="ARBA00022617"/>
    </source>
</evidence>
<evidence type="ECO:0000256" key="2">
    <source>
        <dbReference type="ARBA" id="ARBA00004174"/>
    </source>
</evidence>
<comment type="cofactor">
    <cofactor evidence="1 13">
        <name>heme</name>
        <dbReference type="ChEBI" id="CHEBI:30413"/>
    </cofactor>
</comment>
<evidence type="ECO:0000256" key="10">
    <source>
        <dbReference type="ARBA" id="ARBA00023004"/>
    </source>
</evidence>
<dbReference type="Gene3D" id="1.10.630.10">
    <property type="entry name" value="Cytochrome P450"/>
    <property type="match status" value="1"/>
</dbReference>
<reference evidence="15" key="1">
    <citation type="submission" date="2020-11" db="EMBL/GenBank/DDBJ databases">
        <authorList>
            <person name="Tran Van P."/>
        </authorList>
    </citation>
    <scope>NUCLEOTIDE SEQUENCE</scope>
</reference>
<evidence type="ECO:0000256" key="9">
    <source>
        <dbReference type="ARBA" id="ARBA00023002"/>
    </source>
</evidence>
<dbReference type="Pfam" id="PF00067">
    <property type="entry name" value="p450"/>
    <property type="match status" value="1"/>
</dbReference>
<dbReference type="PANTHER" id="PTHR24291">
    <property type="entry name" value="CYTOCHROME P450 FAMILY 4"/>
    <property type="match status" value="1"/>
</dbReference>
<keyword evidence="11 14" id="KW-0503">Monooxygenase</keyword>
<dbReference type="EMBL" id="OD010431">
    <property type="protein sequence ID" value="CAD7416098.1"/>
    <property type="molecule type" value="Genomic_DNA"/>
</dbReference>